<dbReference type="InterPro" id="IPR036388">
    <property type="entry name" value="WH-like_DNA-bd_sf"/>
</dbReference>
<dbReference type="InterPro" id="IPR000418">
    <property type="entry name" value="Ets_dom"/>
</dbReference>
<gene>
    <name evidence="4" type="ORF">YQE_05461</name>
</gene>
<accession>N6UHH4</accession>
<dbReference type="EMBL" id="KB740924">
    <property type="protein sequence ID" value="ENN78067.1"/>
    <property type="molecule type" value="Genomic_DNA"/>
</dbReference>
<evidence type="ECO:0000313" key="4">
    <source>
        <dbReference type="EMBL" id="ENN78067.1"/>
    </source>
</evidence>
<evidence type="ECO:0000256" key="3">
    <source>
        <dbReference type="RuleBase" id="RU004019"/>
    </source>
</evidence>
<keyword evidence="3" id="KW-0539">Nucleus</keyword>
<dbReference type="SUPFAM" id="SSF46785">
    <property type="entry name" value="Winged helix' DNA-binding domain"/>
    <property type="match status" value="1"/>
</dbReference>
<evidence type="ECO:0000256" key="2">
    <source>
        <dbReference type="ARBA" id="ARBA00023125"/>
    </source>
</evidence>
<protein>
    <submittedName>
        <fullName evidence="4">Uncharacterized protein</fullName>
    </submittedName>
</protein>
<keyword evidence="2 3" id="KW-0238">DNA-binding</keyword>
<reference evidence="4" key="1">
    <citation type="journal article" date="2013" name="Genome Biol.">
        <title>Draft genome of the mountain pine beetle, Dendroctonus ponderosae Hopkins, a major forest pest.</title>
        <authorList>
            <person name="Keeling C.I."/>
            <person name="Yuen M.M."/>
            <person name="Liao N.Y."/>
            <person name="Docking T.R."/>
            <person name="Chan S.K."/>
            <person name="Taylor G.A."/>
            <person name="Palmquist D.L."/>
            <person name="Jackman S.D."/>
            <person name="Nguyen A."/>
            <person name="Li M."/>
            <person name="Henderson H."/>
            <person name="Janes J.K."/>
            <person name="Zhao Y."/>
            <person name="Pandoh P."/>
            <person name="Moore R."/>
            <person name="Sperling F.A."/>
            <person name="Huber D.P."/>
            <person name="Birol I."/>
            <person name="Jones S.J."/>
            <person name="Bohlmann J."/>
        </authorList>
    </citation>
    <scope>NUCLEOTIDE SEQUENCE</scope>
</reference>
<dbReference type="AlphaFoldDB" id="N6UHH4"/>
<dbReference type="GO" id="GO:0030154">
    <property type="term" value="P:cell differentiation"/>
    <property type="evidence" value="ECO:0007669"/>
    <property type="project" value="TreeGrafter"/>
</dbReference>
<dbReference type="PRINTS" id="PR00454">
    <property type="entry name" value="ETSDOMAIN"/>
</dbReference>
<evidence type="ECO:0000256" key="1">
    <source>
        <dbReference type="ARBA" id="ARBA00005562"/>
    </source>
</evidence>
<dbReference type="GO" id="GO:0043565">
    <property type="term" value="F:sequence-specific DNA binding"/>
    <property type="evidence" value="ECO:0007669"/>
    <property type="project" value="InterPro"/>
</dbReference>
<dbReference type="InterPro" id="IPR046328">
    <property type="entry name" value="ETS_fam"/>
</dbReference>
<dbReference type="GO" id="GO:0005634">
    <property type="term" value="C:nucleus"/>
    <property type="evidence" value="ECO:0007669"/>
    <property type="project" value="UniProtKB-SubCell"/>
</dbReference>
<comment type="subcellular location">
    <subcellularLocation>
        <location evidence="3">Nucleus</location>
    </subcellularLocation>
</comment>
<dbReference type="InterPro" id="IPR036390">
    <property type="entry name" value="WH_DNA-bd_sf"/>
</dbReference>
<dbReference type="Gene3D" id="1.10.10.10">
    <property type="entry name" value="Winged helix-like DNA-binding domain superfamily/Winged helix DNA-binding domain"/>
    <property type="match status" value="1"/>
</dbReference>
<sequence length="41" mass="4990">MLWGNTKNIPNMSYEKMSRSMRNYYKSNKMRKVPGQTKVYQ</sequence>
<dbReference type="Pfam" id="PF00178">
    <property type="entry name" value="Ets"/>
    <property type="match status" value="1"/>
</dbReference>
<organism evidence="4">
    <name type="scientific">Dendroctonus ponderosae</name>
    <name type="common">Mountain pine beetle</name>
    <dbReference type="NCBI Taxonomy" id="77166"/>
    <lineage>
        <taxon>Eukaryota</taxon>
        <taxon>Metazoa</taxon>
        <taxon>Ecdysozoa</taxon>
        <taxon>Arthropoda</taxon>
        <taxon>Hexapoda</taxon>
        <taxon>Insecta</taxon>
        <taxon>Pterygota</taxon>
        <taxon>Neoptera</taxon>
        <taxon>Endopterygota</taxon>
        <taxon>Coleoptera</taxon>
        <taxon>Polyphaga</taxon>
        <taxon>Cucujiformia</taxon>
        <taxon>Curculionidae</taxon>
        <taxon>Scolytinae</taxon>
        <taxon>Dendroctonus</taxon>
    </lineage>
</organism>
<dbReference type="PANTHER" id="PTHR11849">
    <property type="entry name" value="ETS"/>
    <property type="match status" value="1"/>
</dbReference>
<feature type="non-terminal residue" evidence="4">
    <location>
        <position position="1"/>
    </location>
</feature>
<dbReference type="HOGENOM" id="CLU_3280048_0_0_1"/>
<proteinExistence type="inferred from homology"/>
<name>N6UHH4_DENPD</name>
<dbReference type="GO" id="GO:0000981">
    <property type="term" value="F:DNA-binding transcription factor activity, RNA polymerase II-specific"/>
    <property type="evidence" value="ECO:0007669"/>
    <property type="project" value="TreeGrafter"/>
</dbReference>
<comment type="similarity">
    <text evidence="1 3">Belongs to the ETS family.</text>
</comment>
<dbReference type="PROSITE" id="PS50061">
    <property type="entry name" value="ETS_DOMAIN_3"/>
    <property type="match status" value="1"/>
</dbReference>